<accession>A0ACC1YIF1</accession>
<keyword evidence="2" id="KW-1185">Reference proteome</keyword>
<protein>
    <submittedName>
        <fullName evidence="1">La protein 1</fullName>
    </submittedName>
</protein>
<dbReference type="EMBL" id="CM051396">
    <property type="protein sequence ID" value="KAJ4723455.1"/>
    <property type="molecule type" value="Genomic_DNA"/>
</dbReference>
<comment type="caution">
    <text evidence="1">The sequence shown here is derived from an EMBL/GenBank/DDBJ whole genome shotgun (WGS) entry which is preliminary data.</text>
</comment>
<name>A0ACC1YIF1_MELAZ</name>
<evidence type="ECO:0000313" key="1">
    <source>
        <dbReference type="EMBL" id="KAJ4723455.1"/>
    </source>
</evidence>
<proteinExistence type="predicted"/>
<gene>
    <name evidence="1" type="ORF">OWV82_006828</name>
</gene>
<organism evidence="1 2">
    <name type="scientific">Melia azedarach</name>
    <name type="common">Chinaberry tree</name>
    <dbReference type="NCBI Taxonomy" id="155640"/>
    <lineage>
        <taxon>Eukaryota</taxon>
        <taxon>Viridiplantae</taxon>
        <taxon>Streptophyta</taxon>
        <taxon>Embryophyta</taxon>
        <taxon>Tracheophyta</taxon>
        <taxon>Spermatophyta</taxon>
        <taxon>Magnoliopsida</taxon>
        <taxon>eudicotyledons</taxon>
        <taxon>Gunneridae</taxon>
        <taxon>Pentapetalae</taxon>
        <taxon>rosids</taxon>
        <taxon>malvids</taxon>
        <taxon>Sapindales</taxon>
        <taxon>Meliaceae</taxon>
        <taxon>Melia</taxon>
    </lineage>
</organism>
<sequence>MPAEVEKRLSLVNYAVSSCKIGVGISYGFSILEVQKLKALQNLGTIVEEKNGLLQCKIRFGCVSLSSRHCGCCIKKAGFCFSKALPSRPPSNTACPCLYLLFKPTTGNSHLLTPDTPPSGCPRQFIDFKIGAESGCIRFEEPDSAGRACAAAVLDEEGSLTMKNFTTVLEPVSGEAEKEYWSLLRGNQERHREIKGFRGRSVYMCYL</sequence>
<reference evidence="1 2" key="1">
    <citation type="journal article" date="2023" name="Science">
        <title>Complex scaffold remodeling in plant triterpene biosynthesis.</title>
        <authorList>
            <person name="De La Pena R."/>
            <person name="Hodgson H."/>
            <person name="Liu J.C."/>
            <person name="Stephenson M.J."/>
            <person name="Martin A.C."/>
            <person name="Owen C."/>
            <person name="Harkess A."/>
            <person name="Leebens-Mack J."/>
            <person name="Jimenez L.E."/>
            <person name="Osbourn A."/>
            <person name="Sattely E.S."/>
        </authorList>
    </citation>
    <scope>NUCLEOTIDE SEQUENCE [LARGE SCALE GENOMIC DNA]</scope>
    <source>
        <strain evidence="2">cv. JPN11</strain>
        <tissue evidence="1">Leaf</tissue>
    </source>
</reference>
<evidence type="ECO:0000313" key="2">
    <source>
        <dbReference type="Proteomes" id="UP001164539"/>
    </source>
</evidence>
<dbReference type="Proteomes" id="UP001164539">
    <property type="component" value="Chromosome 3"/>
</dbReference>